<evidence type="ECO:0000313" key="3">
    <source>
        <dbReference type="EMBL" id="PZO83856.1"/>
    </source>
</evidence>
<evidence type="ECO:0000313" key="4">
    <source>
        <dbReference type="Proteomes" id="UP000249557"/>
    </source>
</evidence>
<feature type="transmembrane region" description="Helical" evidence="2">
    <location>
        <begin position="50"/>
        <end position="69"/>
    </location>
</feature>
<reference evidence="3 4" key="1">
    <citation type="submission" date="2017-08" db="EMBL/GenBank/DDBJ databases">
        <title>Infants hospitalized years apart are colonized by the same room-sourced microbial strains.</title>
        <authorList>
            <person name="Brooks B."/>
            <person name="Olm M.R."/>
            <person name="Firek B.A."/>
            <person name="Baker R."/>
            <person name="Thomas B.C."/>
            <person name="Morowitz M.J."/>
            <person name="Banfield J.F."/>
        </authorList>
    </citation>
    <scope>NUCLEOTIDE SEQUENCE [LARGE SCALE GENOMIC DNA]</scope>
    <source>
        <strain evidence="3">S2_018_000_R2_104</strain>
    </source>
</reference>
<dbReference type="PANTHER" id="PTHR30105:SF2">
    <property type="entry name" value="DIVERGENT POLYSACCHARIDE DEACETYLASE SUPERFAMILY"/>
    <property type="match status" value="1"/>
</dbReference>
<dbReference type="AlphaFoldDB" id="A0A2W4ZQP7"/>
<dbReference type="CDD" id="cd10936">
    <property type="entry name" value="CE4_DAC2"/>
    <property type="match status" value="1"/>
</dbReference>
<evidence type="ECO:0008006" key="5">
    <source>
        <dbReference type="Google" id="ProtNLM"/>
    </source>
</evidence>
<dbReference type="GO" id="GO:0005975">
    <property type="term" value="P:carbohydrate metabolic process"/>
    <property type="evidence" value="ECO:0007669"/>
    <property type="project" value="InterPro"/>
</dbReference>
<organism evidence="3 4">
    <name type="scientific">Micavibrio aeruginosavorus</name>
    <dbReference type="NCBI Taxonomy" id="349221"/>
    <lineage>
        <taxon>Bacteria</taxon>
        <taxon>Pseudomonadati</taxon>
        <taxon>Bdellovibrionota</taxon>
        <taxon>Bdellovibrionia</taxon>
        <taxon>Bdellovibrionales</taxon>
        <taxon>Pseudobdellovibrionaceae</taxon>
        <taxon>Micavibrio</taxon>
    </lineage>
</organism>
<feature type="region of interest" description="Disordered" evidence="1">
    <location>
        <begin position="97"/>
        <end position="120"/>
    </location>
</feature>
<evidence type="ECO:0000256" key="1">
    <source>
        <dbReference type="SAM" id="MobiDB-lite"/>
    </source>
</evidence>
<sequence>MKDASEQTNDAGGNGEMKPALAHIAEKIRSLPERLKSGSDARQPASFGQAFKHGLLCGFAFLLLLGAWMQMRGDDTAAKIQELIPVQTLAITKKDMPAQAEKKPEPAPAVKDTQPAQDPALPATSLAASKSVHALRPAPIEGLIENYEGLQIPKFSIDDDLTPFAAYKKPFEHDGTSALVSVVIVNYGLSGMIAQSILGNMPENISLVLSPYAAEATKWAAAARSYGHEFWLSLPMQTESFGDEDAGPLSIRVNAQPMENQTRLFDVMSSVAGYAGIVTQKNHAFTSDAAAIQPVLKQIFGRGLALVESTPDKPALGLSMAMEFGYPYVQNNFWLDEQTSPEGVRTALAALEEQAKRKGKAVAFIHPYPVLLQEVSKWAAEAPSKGLQIAPLSAMVSQ</sequence>
<dbReference type="EMBL" id="QFNK01000196">
    <property type="protein sequence ID" value="PZO83856.1"/>
    <property type="molecule type" value="Genomic_DNA"/>
</dbReference>
<accession>A0A2W4ZQP7</accession>
<dbReference type="Proteomes" id="UP000249557">
    <property type="component" value="Unassembled WGS sequence"/>
</dbReference>
<dbReference type="SUPFAM" id="SSF88713">
    <property type="entry name" value="Glycoside hydrolase/deacetylase"/>
    <property type="match status" value="1"/>
</dbReference>
<keyword evidence="2" id="KW-0472">Membrane</keyword>
<protein>
    <recommendedName>
        <fullName evidence="5">Divergent polysaccharide deacetylase family protein</fullName>
    </recommendedName>
</protein>
<proteinExistence type="predicted"/>
<evidence type="ECO:0000256" key="2">
    <source>
        <dbReference type="SAM" id="Phobius"/>
    </source>
</evidence>
<dbReference type="PANTHER" id="PTHR30105">
    <property type="entry name" value="UNCHARACTERIZED YIBQ-RELATED"/>
    <property type="match status" value="1"/>
</dbReference>
<dbReference type="InterPro" id="IPR011330">
    <property type="entry name" value="Glyco_hydro/deAcase_b/a-brl"/>
</dbReference>
<dbReference type="Pfam" id="PF04748">
    <property type="entry name" value="Polysacc_deac_2"/>
    <property type="match status" value="1"/>
</dbReference>
<dbReference type="InterPro" id="IPR006837">
    <property type="entry name" value="Divergent_DAC"/>
</dbReference>
<name>A0A2W4ZQP7_9BACT</name>
<gene>
    <name evidence="3" type="ORF">DI626_08725</name>
</gene>
<keyword evidence="2" id="KW-1133">Transmembrane helix</keyword>
<dbReference type="Gene3D" id="3.20.20.370">
    <property type="entry name" value="Glycoside hydrolase/deacetylase"/>
    <property type="match status" value="1"/>
</dbReference>
<comment type="caution">
    <text evidence="3">The sequence shown here is derived from an EMBL/GenBank/DDBJ whole genome shotgun (WGS) entry which is preliminary data.</text>
</comment>
<keyword evidence="2" id="KW-0812">Transmembrane</keyword>